<feature type="binding site" evidence="4">
    <location>
        <begin position="90"/>
        <end position="95"/>
    </location>
    <ligand>
        <name>acetyl-CoA</name>
        <dbReference type="ChEBI" id="CHEBI:57288"/>
    </ligand>
</feature>
<evidence type="ECO:0000259" key="5">
    <source>
        <dbReference type="PROSITE" id="PS51186"/>
    </source>
</evidence>
<protein>
    <submittedName>
        <fullName evidence="6">Acetyltransferase</fullName>
    </submittedName>
</protein>
<dbReference type="Pfam" id="PF13527">
    <property type="entry name" value="Acetyltransf_9"/>
    <property type="match status" value="1"/>
</dbReference>
<dbReference type="PANTHER" id="PTHR37817:SF1">
    <property type="entry name" value="N-ACETYLTRANSFERASE EIS"/>
    <property type="match status" value="1"/>
</dbReference>
<dbReference type="PROSITE" id="PS51186">
    <property type="entry name" value="GNAT"/>
    <property type="match status" value="1"/>
</dbReference>
<accession>A0ABS4T7A0</accession>
<dbReference type="HAMAP" id="MF_01812">
    <property type="entry name" value="Eis"/>
    <property type="match status" value="1"/>
</dbReference>
<evidence type="ECO:0000256" key="3">
    <source>
        <dbReference type="ARBA" id="ARBA00023315"/>
    </source>
</evidence>
<dbReference type="InterPro" id="IPR041380">
    <property type="entry name" value="Acetyltransf_17"/>
</dbReference>
<feature type="domain" description="N-acetyltransferase" evidence="5">
    <location>
        <begin position="4"/>
        <end position="153"/>
    </location>
</feature>
<sequence length="404" mass="44744">MSELTVRNVTEDEFTDVLTLFMSAFLNEIADHDHDWFRNEFDPARMHGVFDGDELIGTAAILTRNMTVPGAGQVPFAGVTSVAVKAGHRRRGAMTRMMHAQLHGLHEQGGEPFAALWASEGGIYGRFGYGLASQYYRAVVPKGTAFRSGVAVGKDRVRELTRDEAMPIITAMYDQLAPLRTGWLSRSEKSWTLHLWDTPDRREGASALRFAVHPDGYVIYRTRRKWGDRGPEAELSVEELAATSPVGAAALYRYLLDYDHVAEIVVPIPHDAPLTMMLNDPRQAVRRQSDALWIRLVDVDRALVQRKYSAPLDTVLEVTDVFCPWNQGRWCLTVDSSGTATVERTTRDADLVLDATDLGAVFLGGTRLTELAGAGRVRELTPGALIPASRAFTGDHAPYCPEVF</sequence>
<dbReference type="NCBIfam" id="NF002367">
    <property type="entry name" value="PRK01346.1-4"/>
    <property type="match status" value="1"/>
</dbReference>
<dbReference type="PANTHER" id="PTHR37817">
    <property type="entry name" value="N-ACETYLTRANSFERASE EIS"/>
    <property type="match status" value="1"/>
</dbReference>
<dbReference type="Pfam" id="PF13530">
    <property type="entry name" value="SCP2_2"/>
    <property type="match status" value="1"/>
</dbReference>
<organism evidence="6 7">
    <name type="scientific">Kibdelosporangium banguiense</name>
    <dbReference type="NCBI Taxonomy" id="1365924"/>
    <lineage>
        <taxon>Bacteria</taxon>
        <taxon>Bacillati</taxon>
        <taxon>Actinomycetota</taxon>
        <taxon>Actinomycetes</taxon>
        <taxon>Pseudonocardiales</taxon>
        <taxon>Pseudonocardiaceae</taxon>
        <taxon>Kibdelosporangium</taxon>
    </lineage>
</organism>
<evidence type="ECO:0000256" key="2">
    <source>
        <dbReference type="ARBA" id="ARBA00022679"/>
    </source>
</evidence>
<reference evidence="6 7" key="1">
    <citation type="submission" date="2021-03" db="EMBL/GenBank/DDBJ databases">
        <title>Sequencing the genomes of 1000 actinobacteria strains.</title>
        <authorList>
            <person name="Klenk H.-P."/>
        </authorList>
    </citation>
    <scope>NUCLEOTIDE SEQUENCE [LARGE SCALE GENOMIC DNA]</scope>
    <source>
        <strain evidence="6 7">DSM 46670</strain>
    </source>
</reference>
<evidence type="ECO:0000313" key="6">
    <source>
        <dbReference type="EMBL" id="MBP2319809.1"/>
    </source>
</evidence>
<dbReference type="InterPro" id="IPR016181">
    <property type="entry name" value="Acyl_CoA_acyltransferase"/>
</dbReference>
<feature type="binding site" evidence="4">
    <location>
        <begin position="82"/>
        <end position="84"/>
    </location>
    <ligand>
        <name>acetyl-CoA</name>
        <dbReference type="ChEBI" id="CHEBI:57288"/>
    </ligand>
</feature>
<dbReference type="SUPFAM" id="SSF55718">
    <property type="entry name" value="SCP-like"/>
    <property type="match status" value="1"/>
</dbReference>
<dbReference type="Gene3D" id="3.40.630.30">
    <property type="match status" value="2"/>
</dbReference>
<dbReference type="SUPFAM" id="SSF55729">
    <property type="entry name" value="Acyl-CoA N-acyltransferases (Nat)"/>
    <property type="match status" value="1"/>
</dbReference>
<dbReference type="InterPro" id="IPR036527">
    <property type="entry name" value="SCP2_sterol-bd_dom_sf"/>
</dbReference>
<keyword evidence="2 4" id="KW-0808">Transferase</keyword>
<dbReference type="InterPro" id="IPR025559">
    <property type="entry name" value="Eis_dom"/>
</dbReference>
<dbReference type="InterPro" id="IPR000182">
    <property type="entry name" value="GNAT_dom"/>
</dbReference>
<dbReference type="EMBL" id="JAGINW010000001">
    <property type="protein sequence ID" value="MBP2319809.1"/>
    <property type="molecule type" value="Genomic_DNA"/>
</dbReference>
<feature type="active site" description="Proton donor" evidence="4">
    <location>
        <position position="124"/>
    </location>
</feature>
<feature type="active site" description="Proton acceptor; via carboxylate" evidence="4">
    <location>
        <position position="404"/>
    </location>
</feature>
<name>A0ABS4T7A0_9PSEU</name>
<dbReference type="InterPro" id="IPR051554">
    <property type="entry name" value="Acetyltransferase_Eis"/>
</dbReference>
<proteinExistence type="inferred from homology"/>
<comment type="subunit">
    <text evidence="4">Homohexamer; trimer of dimers.</text>
</comment>
<feature type="binding site" evidence="4">
    <location>
        <begin position="119"/>
        <end position="120"/>
    </location>
    <ligand>
        <name>acetyl-CoA</name>
        <dbReference type="ChEBI" id="CHEBI:57288"/>
    </ligand>
</feature>
<evidence type="ECO:0000256" key="1">
    <source>
        <dbReference type="ARBA" id="ARBA00009213"/>
    </source>
</evidence>
<dbReference type="Pfam" id="PF17668">
    <property type="entry name" value="Acetyltransf_17"/>
    <property type="match status" value="1"/>
</dbReference>
<dbReference type="RefSeq" id="WP_209633427.1">
    <property type="nucleotide sequence ID" value="NZ_JAGINW010000001.1"/>
</dbReference>
<comment type="caution">
    <text evidence="6">The sequence shown here is derived from an EMBL/GenBank/DDBJ whole genome shotgun (WGS) entry which is preliminary data.</text>
</comment>
<dbReference type="InterPro" id="IPR022902">
    <property type="entry name" value="NAcTrfase_Eis"/>
</dbReference>
<dbReference type="Proteomes" id="UP001519332">
    <property type="component" value="Unassembled WGS sequence"/>
</dbReference>
<evidence type="ECO:0000256" key="4">
    <source>
        <dbReference type="HAMAP-Rule" id="MF_01812"/>
    </source>
</evidence>
<keyword evidence="7" id="KW-1185">Reference proteome</keyword>
<keyword evidence="3 4" id="KW-0012">Acyltransferase</keyword>
<dbReference type="Gene3D" id="3.30.1050.10">
    <property type="entry name" value="SCP2 sterol-binding domain"/>
    <property type="match status" value="1"/>
</dbReference>
<comment type="similarity">
    <text evidence="1 4">Belongs to the acetyltransferase Eis family.</text>
</comment>
<evidence type="ECO:0000313" key="7">
    <source>
        <dbReference type="Proteomes" id="UP001519332"/>
    </source>
</evidence>
<gene>
    <name evidence="6" type="ORF">JOF56_000194</name>
</gene>